<gene>
    <name evidence="2" type="ordered locus">VIT_03s0110g00560</name>
</gene>
<dbReference type="Gene3D" id="3.40.50.300">
    <property type="entry name" value="P-loop containing nucleotide triphosphate hydrolases"/>
    <property type="match status" value="1"/>
</dbReference>
<dbReference type="PANTHER" id="PTHR13748:SF40">
    <property type="entry name" value="OS04G0599700 PROTEIN"/>
    <property type="match status" value="1"/>
</dbReference>
<organism evidence="2 3">
    <name type="scientific">Vitis vinifera</name>
    <name type="common">Grape</name>
    <dbReference type="NCBI Taxonomy" id="29760"/>
    <lineage>
        <taxon>Eukaryota</taxon>
        <taxon>Viridiplantae</taxon>
        <taxon>Streptophyta</taxon>
        <taxon>Embryophyta</taxon>
        <taxon>Tracheophyta</taxon>
        <taxon>Spermatophyta</taxon>
        <taxon>Magnoliopsida</taxon>
        <taxon>eudicotyledons</taxon>
        <taxon>Gunneridae</taxon>
        <taxon>Pentapetalae</taxon>
        <taxon>rosids</taxon>
        <taxon>Vitales</taxon>
        <taxon>Vitaceae</taxon>
        <taxon>Viteae</taxon>
        <taxon>Vitis</taxon>
    </lineage>
</organism>
<dbReference type="SUPFAM" id="SSF52540">
    <property type="entry name" value="P-loop containing nucleoside triphosphate hydrolases"/>
    <property type="match status" value="1"/>
</dbReference>
<dbReference type="InterPro" id="IPR051316">
    <property type="entry name" value="Zinc-reg_GTPase_activator"/>
</dbReference>
<dbReference type="PANTHER" id="PTHR13748">
    <property type="entry name" value="COBW-RELATED"/>
    <property type="match status" value="1"/>
</dbReference>
<evidence type="ECO:0000259" key="1">
    <source>
        <dbReference type="Pfam" id="PF02492"/>
    </source>
</evidence>
<sequence>MFWLPYLRFLSRTKAACNSKPVGSTPLSFTTKSVITGFLGSRKTTLLNHILTSQHGKRIAVIENEFSEVDIDGSLAASYSLVAEDVSWLIKDVYVVSYEEIKRKCSGNWLRKSEINLIISLYKPWTLLNRLLTPIIPCRTVPIHTHSLSYHLIIPLKHLLPLYSHTHYHAILFSIPPSSCIPIIPITLHTYRIPQTHFLSLSFHHPYSLSPGSFTCYPCRPHQSLAPFLSRFHHLSRECSLIEPHTIILITLCILYPSYTPRPRSQPSSH</sequence>
<dbReference type="AlphaFoldDB" id="D7TR26"/>
<dbReference type="EMBL" id="FN596010">
    <property type="protein sequence ID" value="CBI32949.3"/>
    <property type="molecule type" value="Genomic_DNA"/>
</dbReference>
<dbReference type="InterPro" id="IPR027417">
    <property type="entry name" value="P-loop_NTPase"/>
</dbReference>
<accession>D7TR26</accession>
<evidence type="ECO:0000313" key="2">
    <source>
        <dbReference type="EMBL" id="CBI32949.3"/>
    </source>
</evidence>
<proteinExistence type="predicted"/>
<dbReference type="PaxDb" id="29760-VIT_03s0110g00560.t01"/>
<protein>
    <recommendedName>
        <fullName evidence="1">CobW/HypB/UreG nucleotide-binding domain-containing protein</fullName>
    </recommendedName>
</protein>
<dbReference type="OrthoDB" id="258627at2759"/>
<reference evidence="3" key="1">
    <citation type="journal article" date="2007" name="Nature">
        <title>The grapevine genome sequence suggests ancestral hexaploidization in major angiosperm phyla.</title>
        <authorList>
            <consortium name="The French-Italian Public Consortium for Grapevine Genome Characterization."/>
            <person name="Jaillon O."/>
            <person name="Aury J.-M."/>
            <person name="Noel B."/>
            <person name="Policriti A."/>
            <person name="Clepet C."/>
            <person name="Casagrande A."/>
            <person name="Choisne N."/>
            <person name="Aubourg S."/>
            <person name="Vitulo N."/>
            <person name="Jubin C."/>
            <person name="Vezzi A."/>
            <person name="Legeai F."/>
            <person name="Hugueney P."/>
            <person name="Dasilva C."/>
            <person name="Horner D."/>
            <person name="Mica E."/>
            <person name="Jublot D."/>
            <person name="Poulain J."/>
            <person name="Bruyere C."/>
            <person name="Billault A."/>
            <person name="Segurens B."/>
            <person name="Gouyvenoux M."/>
            <person name="Ugarte E."/>
            <person name="Cattonaro F."/>
            <person name="Anthouard V."/>
            <person name="Vico V."/>
            <person name="Del Fabbro C."/>
            <person name="Alaux M."/>
            <person name="Di Gaspero G."/>
            <person name="Dumas V."/>
            <person name="Felice N."/>
            <person name="Paillard S."/>
            <person name="Juman I."/>
            <person name="Moroldo M."/>
            <person name="Scalabrin S."/>
            <person name="Canaguier A."/>
            <person name="Le Clainche I."/>
            <person name="Malacrida G."/>
            <person name="Durand E."/>
            <person name="Pesole G."/>
            <person name="Laucou V."/>
            <person name="Chatelet P."/>
            <person name="Merdinoglu D."/>
            <person name="Delledonne M."/>
            <person name="Pezzotti M."/>
            <person name="Lecharny A."/>
            <person name="Scarpelli C."/>
            <person name="Artiguenave F."/>
            <person name="Pe M.E."/>
            <person name="Valle G."/>
            <person name="Morgante M."/>
            <person name="Caboche M."/>
            <person name="Adam-Blondon A.-F."/>
            <person name="Weissenbach J."/>
            <person name="Quetier F."/>
            <person name="Wincker P."/>
        </authorList>
    </citation>
    <scope>NUCLEOTIDE SEQUENCE [LARGE SCALE GENOMIC DNA]</scope>
    <source>
        <strain evidence="3">cv. Pinot noir / PN40024</strain>
    </source>
</reference>
<dbReference type="InParanoid" id="D7TR26"/>
<evidence type="ECO:0000313" key="3">
    <source>
        <dbReference type="Proteomes" id="UP000009183"/>
    </source>
</evidence>
<dbReference type="HOGENOM" id="CLU_1032159_0_0_1"/>
<dbReference type="InterPro" id="IPR003495">
    <property type="entry name" value="CobW/HypB/UreG_nucleotide-bd"/>
</dbReference>
<dbReference type="Proteomes" id="UP000009183">
    <property type="component" value="Chromosome 3"/>
</dbReference>
<keyword evidence="3" id="KW-1185">Reference proteome</keyword>
<name>D7TR26_VITVI</name>
<feature type="domain" description="CobW/HypB/UreG nucleotide-binding" evidence="1">
    <location>
        <begin position="33"/>
        <end position="77"/>
    </location>
</feature>
<dbReference type="GO" id="GO:0005737">
    <property type="term" value="C:cytoplasm"/>
    <property type="evidence" value="ECO:0000318"/>
    <property type="project" value="GO_Central"/>
</dbReference>
<dbReference type="Pfam" id="PF02492">
    <property type="entry name" value="cobW"/>
    <property type="match status" value="1"/>
</dbReference>
<dbReference type="eggNOG" id="KOG2743">
    <property type="taxonomic scope" value="Eukaryota"/>
</dbReference>
<dbReference type="STRING" id="29760.D7TR26"/>